<dbReference type="InterPro" id="IPR045851">
    <property type="entry name" value="AMP-bd_C_sf"/>
</dbReference>
<dbReference type="Pfam" id="PF00501">
    <property type="entry name" value="AMP-binding"/>
    <property type="match status" value="1"/>
</dbReference>
<organism evidence="2 3">
    <name type="scientific">Fusarium gaditjirri</name>
    <dbReference type="NCBI Taxonomy" id="282569"/>
    <lineage>
        <taxon>Eukaryota</taxon>
        <taxon>Fungi</taxon>
        <taxon>Dikarya</taxon>
        <taxon>Ascomycota</taxon>
        <taxon>Pezizomycotina</taxon>
        <taxon>Sordariomycetes</taxon>
        <taxon>Hypocreomycetidae</taxon>
        <taxon>Hypocreales</taxon>
        <taxon>Nectriaceae</taxon>
        <taxon>Fusarium</taxon>
        <taxon>Fusarium nisikadoi species complex</taxon>
    </lineage>
</organism>
<evidence type="ECO:0000313" key="2">
    <source>
        <dbReference type="EMBL" id="KAF4950238.1"/>
    </source>
</evidence>
<dbReference type="Proteomes" id="UP000604273">
    <property type="component" value="Unassembled WGS sequence"/>
</dbReference>
<dbReference type="Gene3D" id="3.40.50.12780">
    <property type="entry name" value="N-terminal domain of ligase-like"/>
    <property type="match status" value="1"/>
</dbReference>
<dbReference type="OrthoDB" id="10253869at2759"/>
<dbReference type="NCBIfam" id="TIGR01217">
    <property type="entry name" value="ac_ac_CoA_syn"/>
    <property type="match status" value="1"/>
</dbReference>
<evidence type="ECO:0000259" key="1">
    <source>
        <dbReference type="Pfam" id="PF00501"/>
    </source>
</evidence>
<protein>
    <recommendedName>
        <fullName evidence="1">AMP-dependent synthetase/ligase domain-containing protein</fullName>
    </recommendedName>
</protein>
<dbReference type="PANTHER" id="PTHR42921:SF4">
    <property type="entry name" value="ACETOACETYL-COA SYNTHASE (AFU_ORTHOLOGUE AFUA_8G04770)"/>
    <property type="match status" value="1"/>
</dbReference>
<accession>A0A8H4WTK0</accession>
<proteinExistence type="predicted"/>
<dbReference type="Gene3D" id="3.30.300.30">
    <property type="match status" value="1"/>
</dbReference>
<name>A0A8H4WTK0_9HYPO</name>
<dbReference type="GO" id="GO:0030729">
    <property type="term" value="F:acetoacetate-CoA ligase activity"/>
    <property type="evidence" value="ECO:0007669"/>
    <property type="project" value="InterPro"/>
</dbReference>
<gene>
    <name evidence="2" type="ORF">FGADI_8326</name>
</gene>
<comment type="caution">
    <text evidence="2">The sequence shown here is derived from an EMBL/GenBank/DDBJ whole genome shotgun (WGS) entry which is preliminary data.</text>
</comment>
<evidence type="ECO:0000313" key="3">
    <source>
        <dbReference type="Proteomes" id="UP000604273"/>
    </source>
</evidence>
<feature type="domain" description="AMP-dependent synthetase/ligase" evidence="1">
    <location>
        <begin position="107"/>
        <end position="488"/>
    </location>
</feature>
<dbReference type="InterPro" id="IPR042099">
    <property type="entry name" value="ANL_N_sf"/>
</dbReference>
<sequence length="627" mass="69628">MAADRNPIIWEPSEDDLTRSSLAKFRNHVNKKYHLNLTNYADIHEWSVAPSTASDFWMELFEVLDMQASKAPSRTFEYDDHKREMIPTPVFFPDARMNFAGSILTNRDPSDVALYDVQEGSLELTVVTWAALYDQVQGLASAMRAHGVRKGDRVAAVISTCTPAIAMCLATLSIGAIWSSISPDFGSEAILQRILQIDPKLVFASSSVQYNGKRRDLAETIRSWAQQVSSGPSLARIILVTKVQILESQFSKVVDLPTFVKNSEPLPLQFEQVPFNHPGLIFYSSGTASISPTGAPKCILHSAGGVMLQIKKDYIMQIGVVEGDILFQYTTTAWIMWAFLLTALSTGAKVVVLDGSPLYPDITYIPRLLAKLRVTLFGTSAKYLTDLMDYGVRPRDQFDLKALRRVTSTGSVLPSDVAKWFYNAGFPRRVQLISGSGGTDCACSFVTGNPLTCVRADEVSGKSLGMAVDVFSSISDADRRITSGEPGEQVCTQPFPSQPLTFWGKDGLSKYKAAYFSMFPDAWKIFDARDGVLNPSGIRFGSAEIYNVIRLFPEVEDSVCVGQRRPTDRDESVVLFLKLKPGSPVTDKLRKRIERKISKSLSKRHVPKYIFYVHDIPYSNVGKNMRP</sequence>
<dbReference type="EMBL" id="JABFAI010000217">
    <property type="protein sequence ID" value="KAF4950238.1"/>
    <property type="molecule type" value="Genomic_DNA"/>
</dbReference>
<dbReference type="InterPro" id="IPR005914">
    <property type="entry name" value="Acac_CoA_synth"/>
</dbReference>
<dbReference type="InterPro" id="IPR000873">
    <property type="entry name" value="AMP-dep_synth/lig_dom"/>
</dbReference>
<dbReference type="PANTHER" id="PTHR42921">
    <property type="entry name" value="ACETOACETYL-COA SYNTHETASE"/>
    <property type="match status" value="1"/>
</dbReference>
<reference evidence="2" key="2">
    <citation type="submission" date="2020-05" db="EMBL/GenBank/DDBJ databases">
        <authorList>
            <person name="Kim H.-S."/>
            <person name="Proctor R.H."/>
            <person name="Brown D.W."/>
        </authorList>
    </citation>
    <scope>NUCLEOTIDE SEQUENCE</scope>
    <source>
        <strain evidence="2">NRRL 45417</strain>
    </source>
</reference>
<reference evidence="2" key="1">
    <citation type="journal article" date="2020" name="BMC Genomics">
        <title>Correction to: Identification and distribution of gene clusters required for synthesis of sphingolipid metabolism inhibitors in diverse species of the filamentous fungus Fusarium.</title>
        <authorList>
            <person name="Kim H.S."/>
            <person name="Lohmar J.M."/>
            <person name="Busman M."/>
            <person name="Brown D.W."/>
            <person name="Naumann T.A."/>
            <person name="Divon H.H."/>
            <person name="Lysoe E."/>
            <person name="Uhlig S."/>
            <person name="Proctor R.H."/>
        </authorList>
    </citation>
    <scope>NUCLEOTIDE SEQUENCE</scope>
    <source>
        <strain evidence="2">NRRL 45417</strain>
    </source>
</reference>
<dbReference type="SUPFAM" id="SSF56801">
    <property type="entry name" value="Acetyl-CoA synthetase-like"/>
    <property type="match status" value="1"/>
</dbReference>
<dbReference type="GO" id="GO:0006629">
    <property type="term" value="P:lipid metabolic process"/>
    <property type="evidence" value="ECO:0007669"/>
    <property type="project" value="InterPro"/>
</dbReference>
<dbReference type="AlphaFoldDB" id="A0A8H4WTK0"/>
<keyword evidence="3" id="KW-1185">Reference proteome</keyword>